<feature type="domain" description="AMP-dependent synthetase/ligase" evidence="1">
    <location>
        <begin position="8"/>
        <end position="388"/>
    </location>
</feature>
<dbReference type="GO" id="GO:0044550">
    <property type="term" value="P:secondary metabolite biosynthetic process"/>
    <property type="evidence" value="ECO:0007669"/>
    <property type="project" value="TreeGrafter"/>
</dbReference>
<dbReference type="InterPro" id="IPR036388">
    <property type="entry name" value="WH-like_DNA-bd_sf"/>
</dbReference>
<dbReference type="Pfam" id="PF16221">
    <property type="entry name" value="HTH_47"/>
    <property type="match status" value="1"/>
</dbReference>
<dbReference type="GO" id="GO:0031177">
    <property type="term" value="F:phosphopantetheine binding"/>
    <property type="evidence" value="ECO:0007669"/>
    <property type="project" value="TreeGrafter"/>
</dbReference>
<dbReference type="SUPFAM" id="SSF53187">
    <property type="entry name" value="Zn-dependent exopeptidases"/>
    <property type="match status" value="1"/>
</dbReference>
<dbReference type="Pfam" id="PF09940">
    <property type="entry name" value="DUF2172"/>
    <property type="match status" value="1"/>
</dbReference>
<name>A0A3D8IAZ9_9HELI</name>
<dbReference type="GeneID" id="82536031"/>
<dbReference type="InterPro" id="IPR042099">
    <property type="entry name" value="ANL_N_sf"/>
</dbReference>
<comment type="caution">
    <text evidence="5">The sequence shown here is derived from an EMBL/GenBank/DDBJ whole genome shotgun (WGS) entry which is preliminary data.</text>
</comment>
<feature type="domain" description="DUF4910" evidence="4">
    <location>
        <begin position="558"/>
        <end position="902"/>
    </location>
</feature>
<dbReference type="CDD" id="cd05930">
    <property type="entry name" value="A_NRPS"/>
    <property type="match status" value="1"/>
</dbReference>
<dbReference type="InterPro" id="IPR020845">
    <property type="entry name" value="AMP-binding_CS"/>
</dbReference>
<evidence type="ECO:0000259" key="2">
    <source>
        <dbReference type="Pfam" id="PF09940"/>
    </source>
</evidence>
<dbReference type="SUPFAM" id="SSF56801">
    <property type="entry name" value="Acetyl-CoA synthetase-like"/>
    <property type="match status" value="1"/>
</dbReference>
<dbReference type="Gene3D" id="3.40.50.12780">
    <property type="entry name" value="N-terminal domain of ligase-like"/>
    <property type="match status" value="1"/>
</dbReference>
<protein>
    <recommendedName>
        <fullName evidence="7">AMP-dependent synthetase/ligase domain-containing protein</fullName>
    </recommendedName>
</protein>
<evidence type="ECO:0000313" key="5">
    <source>
        <dbReference type="EMBL" id="RDU62329.1"/>
    </source>
</evidence>
<sequence>MELNKNLQNALNTYADNIAIEVENHSLTYTELKNQSLRLLAFLKADKMGGGGKYSSLIVFGSRELEVYVSILACVLGAITFIPLNPKFPKERQKNIIERTDNAPMILCPNCLESFRKIAHSLSNLLIFSFGDTQSLQKEFPKHQFVAIPNLQQEIDTNYQESEIQDSSPAYLLFTSGSTGIPKGVLVSRANLANYCQRVQSLYHFSPKDRISQFFDITFDLSMHDIFCTLLCGATLVVIPHKNLLNPISFLTSKRIHILFAVPSLLAYLQKFKALKENIIPNLKVALFCGEALPTPLALDFAKAAPNALLDNLYGPTEATISFTRYRWIGKGGIAKCGIPQTTSEILPLGLPFAGLSVSLRDSLGQEISQGEMGEIWLGGDQIALGYYKDANKTKEKFIVENGIRWYKTGDLGRFDTALNAYCFCGRIDEQVKIQGFRVELLEIDNALREASGVQSRAILLEKDNLSTLYGVCENHTLNSKQILENLRAKLPFYMLPSKILVLDKFPLNANGKVDRGAIKQWVIQTIESQNPTKETKLHQTHDKGKIDFLSYGEEMLNLTKRLFKIPRSLSGNGNRETLKILQESLENLKIYEVSSGTKAFDWEIPKEWNVKDAYILTPSGEKICDFKENNLHLIGYSIPCKCALTFRELESHLYVLENQPNAIPYITSYYKERWGFCLKFSDFCALKEKYKDSPQKFQIHIDSSLENGSLSYAELYIQGKSRQEIVFSTYICHPQMVNNELSGISLACALGKLLSQRENPYSLRILFLPETIGSIYYLSRHLGHLREFCIAGFVLTCIGDCRNYSVLHSREGNNLADRAAKHILTHYYKGFKEYSYLDRGSDERQYCAPNVDLPFCTLMRTKFGAYPEYHTSLDDLSLVSAQSFADSLQYVWRILRSLELNGIYQNTILCEPQLGKRGLYPTLSTKDSINQIKDMRNILMYCDGKKDLLEIAEICDIDLLVMQEWVEKFLNAKLLIRVEQ</sequence>
<dbReference type="GO" id="GO:0043041">
    <property type="term" value="P:amino acid activation for nonribosomal peptide biosynthetic process"/>
    <property type="evidence" value="ECO:0007669"/>
    <property type="project" value="TreeGrafter"/>
</dbReference>
<dbReference type="GO" id="GO:0005737">
    <property type="term" value="C:cytoplasm"/>
    <property type="evidence" value="ECO:0007669"/>
    <property type="project" value="TreeGrafter"/>
</dbReference>
<dbReference type="Gene3D" id="3.40.630.10">
    <property type="entry name" value="Zn peptidases"/>
    <property type="match status" value="1"/>
</dbReference>
<dbReference type="InterPro" id="IPR045851">
    <property type="entry name" value="AMP-bd_C_sf"/>
</dbReference>
<accession>A0A3D8IAZ9</accession>
<feature type="domain" description="UCP01524 winged helix-turn-helix" evidence="3">
    <location>
        <begin position="904"/>
        <end position="976"/>
    </location>
</feature>
<dbReference type="OrthoDB" id="9765680at2"/>
<keyword evidence="6" id="KW-1185">Reference proteome</keyword>
<dbReference type="PANTHER" id="PTHR45527:SF1">
    <property type="entry name" value="FATTY ACID SYNTHASE"/>
    <property type="match status" value="1"/>
</dbReference>
<dbReference type="Gene3D" id="3.30.300.30">
    <property type="match status" value="1"/>
</dbReference>
<dbReference type="InterPro" id="IPR032622">
    <property type="entry name" value="UCP01524_HTH"/>
</dbReference>
<dbReference type="Gene3D" id="3.50.30.90">
    <property type="match status" value="1"/>
</dbReference>
<evidence type="ECO:0000259" key="1">
    <source>
        <dbReference type="Pfam" id="PF00501"/>
    </source>
</evidence>
<gene>
    <name evidence="5" type="ORF">CQA43_06975</name>
</gene>
<dbReference type="InterPro" id="IPR032610">
    <property type="entry name" value="DUF2172"/>
</dbReference>
<dbReference type="InterPro" id="IPR032589">
    <property type="entry name" value="DUF4910"/>
</dbReference>
<dbReference type="PROSITE" id="PS00455">
    <property type="entry name" value="AMP_BINDING"/>
    <property type="match status" value="1"/>
</dbReference>
<dbReference type="InterPro" id="IPR000873">
    <property type="entry name" value="AMP-dep_synth/lig_dom"/>
</dbReference>
<feature type="domain" description="DUF2172" evidence="2">
    <location>
        <begin position="608"/>
        <end position="704"/>
    </location>
</feature>
<evidence type="ECO:0008006" key="7">
    <source>
        <dbReference type="Google" id="ProtNLM"/>
    </source>
</evidence>
<dbReference type="Gene3D" id="1.10.10.10">
    <property type="entry name" value="Winged helix-like DNA-binding domain superfamily/Winged helix DNA-binding domain"/>
    <property type="match status" value="1"/>
</dbReference>
<dbReference type="EMBL" id="NXLS01000007">
    <property type="protein sequence ID" value="RDU62329.1"/>
    <property type="molecule type" value="Genomic_DNA"/>
</dbReference>
<dbReference type="AlphaFoldDB" id="A0A3D8IAZ9"/>
<dbReference type="PANTHER" id="PTHR45527">
    <property type="entry name" value="NONRIBOSOMAL PEPTIDE SYNTHETASE"/>
    <property type="match status" value="1"/>
</dbReference>
<dbReference type="Pfam" id="PF16254">
    <property type="entry name" value="DUF4910"/>
    <property type="match status" value="1"/>
</dbReference>
<evidence type="ECO:0000259" key="4">
    <source>
        <dbReference type="Pfam" id="PF16254"/>
    </source>
</evidence>
<organism evidence="5 6">
    <name type="scientific">Helicobacter ganmani</name>
    <dbReference type="NCBI Taxonomy" id="60246"/>
    <lineage>
        <taxon>Bacteria</taxon>
        <taxon>Pseudomonadati</taxon>
        <taxon>Campylobacterota</taxon>
        <taxon>Epsilonproteobacteria</taxon>
        <taxon>Campylobacterales</taxon>
        <taxon>Helicobacteraceae</taxon>
        <taxon>Helicobacter</taxon>
    </lineage>
</organism>
<dbReference type="Proteomes" id="UP000256650">
    <property type="component" value="Unassembled WGS sequence"/>
</dbReference>
<reference evidence="5 6" key="1">
    <citation type="submission" date="2018-04" db="EMBL/GenBank/DDBJ databases">
        <title>Novel Campyloabacter and Helicobacter Species and Strains.</title>
        <authorList>
            <person name="Mannion A.J."/>
            <person name="Shen Z."/>
            <person name="Fox J.G."/>
        </authorList>
    </citation>
    <scope>NUCLEOTIDE SEQUENCE [LARGE SCALE GENOMIC DNA]</scope>
    <source>
        <strain evidence="5 6">MIT 99-5101</strain>
    </source>
</reference>
<dbReference type="RefSeq" id="WP_115551894.1">
    <property type="nucleotide sequence ID" value="NZ_NXLS01000007.1"/>
</dbReference>
<dbReference type="Pfam" id="PF00501">
    <property type="entry name" value="AMP-binding"/>
    <property type="match status" value="1"/>
</dbReference>
<proteinExistence type="predicted"/>
<evidence type="ECO:0000259" key="3">
    <source>
        <dbReference type="Pfam" id="PF16221"/>
    </source>
</evidence>
<evidence type="ECO:0000313" key="6">
    <source>
        <dbReference type="Proteomes" id="UP000256650"/>
    </source>
</evidence>